<organism evidence="1">
    <name type="scientific">viral metagenome</name>
    <dbReference type="NCBI Taxonomy" id="1070528"/>
    <lineage>
        <taxon>unclassified sequences</taxon>
        <taxon>metagenomes</taxon>
        <taxon>organismal metagenomes</taxon>
    </lineage>
</organism>
<dbReference type="AlphaFoldDB" id="A0A6C0CJ81"/>
<dbReference type="EMBL" id="MN739432">
    <property type="protein sequence ID" value="QHT04521.1"/>
    <property type="molecule type" value="Genomic_DNA"/>
</dbReference>
<name>A0A6C0CJ81_9ZZZZ</name>
<sequence>MDDIFYNECKNLLTPLTQKGWTFLKLQNNEIIMQKQFNELDVIKITTINHFIECVLPMKNPSFNFNKRIKNDHQSISFLKNYINDIIYV</sequence>
<reference evidence="1" key="1">
    <citation type="journal article" date="2020" name="Nature">
        <title>Giant virus diversity and host interactions through global metagenomics.</title>
        <authorList>
            <person name="Schulz F."/>
            <person name="Roux S."/>
            <person name="Paez-Espino D."/>
            <person name="Jungbluth S."/>
            <person name="Walsh D.A."/>
            <person name="Denef V.J."/>
            <person name="McMahon K.D."/>
            <person name="Konstantinidis K.T."/>
            <person name="Eloe-Fadrosh E.A."/>
            <person name="Kyrpides N.C."/>
            <person name="Woyke T."/>
        </authorList>
    </citation>
    <scope>NUCLEOTIDE SEQUENCE</scope>
    <source>
        <strain evidence="1">GVMAG-M-3300021185-45</strain>
    </source>
</reference>
<proteinExistence type="predicted"/>
<accession>A0A6C0CJ81</accession>
<evidence type="ECO:0000313" key="1">
    <source>
        <dbReference type="EMBL" id="QHT04521.1"/>
    </source>
</evidence>
<protein>
    <submittedName>
        <fullName evidence="1">Uncharacterized protein</fullName>
    </submittedName>
</protein>